<accession>A0AAV6WI21</accession>
<dbReference type="PANTHER" id="PTHR33526">
    <property type="entry name" value="OS07G0123800 PROTEIN"/>
    <property type="match status" value="1"/>
</dbReference>
<sequence>MSKRILTRVRDFYKNTLCDCNQGSVINCTVTSQKTQLSKKDDVGSSKEIDDEDLRDLMRLLSSRKGGGAKVDVDSEGNLVWRKPSREAVVEGSYSGGVGKMGRIDEDKPCVFNEVDLNTKSCYLRPYGFAHAWMMIGVSDGLIRLQSSLMSTDNLLNSPKTHIGFSGIAQRLLAIGAVHISLMGSGRLLGMRKEARTNPLKKDQGYIY</sequence>
<protein>
    <submittedName>
        <fullName evidence="1">Uncharacterized protein</fullName>
    </submittedName>
</protein>
<gene>
    <name evidence="1" type="ORF">BUALT_Bualt15G0051600</name>
</gene>
<keyword evidence="2" id="KW-1185">Reference proteome</keyword>
<evidence type="ECO:0000313" key="2">
    <source>
        <dbReference type="Proteomes" id="UP000826271"/>
    </source>
</evidence>
<reference evidence="1" key="1">
    <citation type="submission" date="2019-10" db="EMBL/GenBank/DDBJ databases">
        <authorList>
            <person name="Zhang R."/>
            <person name="Pan Y."/>
            <person name="Wang J."/>
            <person name="Ma R."/>
            <person name="Yu S."/>
        </authorList>
    </citation>
    <scope>NUCLEOTIDE SEQUENCE</scope>
    <source>
        <strain evidence="1">LA-IB0</strain>
        <tissue evidence="1">Leaf</tissue>
    </source>
</reference>
<comment type="caution">
    <text evidence="1">The sequence shown here is derived from an EMBL/GenBank/DDBJ whole genome shotgun (WGS) entry which is preliminary data.</text>
</comment>
<proteinExistence type="predicted"/>
<name>A0AAV6WI21_9LAMI</name>
<dbReference type="PANTHER" id="PTHR33526:SF30">
    <property type="entry name" value="DUF4005 DOMAIN-CONTAINING PROTEIN"/>
    <property type="match status" value="1"/>
</dbReference>
<dbReference type="AlphaFoldDB" id="A0AAV6WI21"/>
<dbReference type="EMBL" id="WHWC01000015">
    <property type="protein sequence ID" value="KAG8368495.1"/>
    <property type="molecule type" value="Genomic_DNA"/>
</dbReference>
<evidence type="ECO:0000313" key="1">
    <source>
        <dbReference type="EMBL" id="KAG8368495.1"/>
    </source>
</evidence>
<organism evidence="1 2">
    <name type="scientific">Buddleja alternifolia</name>
    <dbReference type="NCBI Taxonomy" id="168488"/>
    <lineage>
        <taxon>Eukaryota</taxon>
        <taxon>Viridiplantae</taxon>
        <taxon>Streptophyta</taxon>
        <taxon>Embryophyta</taxon>
        <taxon>Tracheophyta</taxon>
        <taxon>Spermatophyta</taxon>
        <taxon>Magnoliopsida</taxon>
        <taxon>eudicotyledons</taxon>
        <taxon>Gunneridae</taxon>
        <taxon>Pentapetalae</taxon>
        <taxon>asterids</taxon>
        <taxon>lamiids</taxon>
        <taxon>Lamiales</taxon>
        <taxon>Scrophulariaceae</taxon>
        <taxon>Buddlejeae</taxon>
        <taxon>Buddleja</taxon>
    </lineage>
</organism>
<dbReference type="Proteomes" id="UP000826271">
    <property type="component" value="Unassembled WGS sequence"/>
</dbReference>